<gene>
    <name evidence="7" type="ORF">METZ01_LOCUS6725</name>
</gene>
<dbReference type="CDD" id="cd06530">
    <property type="entry name" value="S26_SPase_I"/>
    <property type="match status" value="2"/>
</dbReference>
<dbReference type="GO" id="GO:0006465">
    <property type="term" value="P:signal peptide processing"/>
    <property type="evidence" value="ECO:0007669"/>
    <property type="project" value="InterPro"/>
</dbReference>
<proteinExistence type="inferred from homology"/>
<dbReference type="EMBL" id="UINC01000355">
    <property type="protein sequence ID" value="SUZ53871.1"/>
    <property type="molecule type" value="Genomic_DNA"/>
</dbReference>
<dbReference type="PROSITE" id="PS00761">
    <property type="entry name" value="SPASE_I_3"/>
    <property type="match status" value="1"/>
</dbReference>
<dbReference type="InterPro" id="IPR000223">
    <property type="entry name" value="Pept_S26A_signal_pept_1"/>
</dbReference>
<dbReference type="NCBIfam" id="TIGR02227">
    <property type="entry name" value="sigpep_I_bact"/>
    <property type="match status" value="2"/>
</dbReference>
<dbReference type="PANTHER" id="PTHR43390:SF1">
    <property type="entry name" value="CHLOROPLAST PROCESSING PEPTIDASE"/>
    <property type="match status" value="1"/>
</dbReference>
<keyword evidence="5" id="KW-0812">Transmembrane</keyword>
<dbReference type="AlphaFoldDB" id="A0A381NH50"/>
<dbReference type="Gene3D" id="2.10.109.10">
    <property type="entry name" value="Umud Fragment, subunit A"/>
    <property type="match status" value="2"/>
</dbReference>
<evidence type="ECO:0000259" key="6">
    <source>
        <dbReference type="Pfam" id="PF10502"/>
    </source>
</evidence>
<dbReference type="InterPro" id="IPR019758">
    <property type="entry name" value="Pept_S26A_signal_pept_1_CS"/>
</dbReference>
<feature type="transmembrane region" description="Helical" evidence="5">
    <location>
        <begin position="12"/>
        <end position="31"/>
    </location>
</feature>
<dbReference type="PRINTS" id="PR00727">
    <property type="entry name" value="LEADERPTASE"/>
</dbReference>
<dbReference type="GO" id="GO:0004252">
    <property type="term" value="F:serine-type endopeptidase activity"/>
    <property type="evidence" value="ECO:0007669"/>
    <property type="project" value="InterPro"/>
</dbReference>
<accession>A0A381NH50</accession>
<sequence length="352" mass="41639">MSVIKKGYIREWFDALLFAVIAASIIRWATFEAFTIPTPSMETTLQVGDYLFVNKLNYGPRTPMTPLQVPLTHQKIWGTNIPSYLNWIKLPQYRLPGFSKIERNDVVVFNYPRELEKPIDLKTYYVKRCVALPGDTLEIENGNIIINSKTTNSSNEMQYRFYVITEQSINPRIFKKYGIWEYNKTQNGYVINTKESIAMKFKNEPFIKDVFIGKIEKNQSIYSIFPDANKLTWNTDFYGPLTIPKKDMIIKINEDNLIRYGSTIADYEHHNNVSIEKNKLYINNEEIKEYKFIQNYYFMMGDNRHNSEDSRFWGFVPEDHVLGEASFIWLSIDKNESFFKKIRWNRLFNTIK</sequence>
<comment type="similarity">
    <text evidence="2">Belongs to the peptidase S26 family.</text>
</comment>
<evidence type="ECO:0000256" key="1">
    <source>
        <dbReference type="ARBA" id="ARBA00000677"/>
    </source>
</evidence>
<dbReference type="PANTHER" id="PTHR43390">
    <property type="entry name" value="SIGNAL PEPTIDASE I"/>
    <property type="match status" value="1"/>
</dbReference>
<protein>
    <recommendedName>
        <fullName evidence="3">signal peptidase I</fullName>
        <ecNumber evidence="3">3.4.21.89</ecNumber>
    </recommendedName>
</protein>
<organism evidence="7">
    <name type="scientific">marine metagenome</name>
    <dbReference type="NCBI Taxonomy" id="408172"/>
    <lineage>
        <taxon>unclassified sequences</taxon>
        <taxon>metagenomes</taxon>
        <taxon>ecological metagenomes</taxon>
    </lineage>
</organism>
<name>A0A381NH50_9ZZZZ</name>
<keyword evidence="5" id="KW-0472">Membrane</keyword>
<comment type="catalytic activity">
    <reaction evidence="1">
        <text>Cleavage of hydrophobic, N-terminal signal or leader sequences from secreted and periplasmic proteins.</text>
        <dbReference type="EC" id="3.4.21.89"/>
    </reaction>
</comment>
<dbReference type="GO" id="GO:0009003">
    <property type="term" value="F:signal peptidase activity"/>
    <property type="evidence" value="ECO:0007669"/>
    <property type="project" value="UniProtKB-EC"/>
</dbReference>
<dbReference type="EC" id="3.4.21.89" evidence="3"/>
<keyword evidence="4" id="KW-0378">Hydrolase</keyword>
<keyword evidence="5" id="KW-1133">Transmembrane helix</keyword>
<feature type="domain" description="Peptidase S26" evidence="6">
    <location>
        <begin position="266"/>
        <end position="329"/>
    </location>
</feature>
<dbReference type="SUPFAM" id="SSF51306">
    <property type="entry name" value="LexA/Signal peptidase"/>
    <property type="match status" value="1"/>
</dbReference>
<evidence type="ECO:0000313" key="7">
    <source>
        <dbReference type="EMBL" id="SUZ53871.1"/>
    </source>
</evidence>
<reference evidence="7" key="1">
    <citation type="submission" date="2018-05" db="EMBL/GenBank/DDBJ databases">
        <authorList>
            <person name="Lanie J.A."/>
            <person name="Ng W.-L."/>
            <person name="Kazmierczak K.M."/>
            <person name="Andrzejewski T.M."/>
            <person name="Davidsen T.M."/>
            <person name="Wayne K.J."/>
            <person name="Tettelin H."/>
            <person name="Glass J.I."/>
            <person name="Rusch D."/>
            <person name="Podicherti R."/>
            <person name="Tsui H.-C.T."/>
            <person name="Winkler M.E."/>
        </authorList>
    </citation>
    <scope>NUCLEOTIDE SEQUENCE</scope>
</reference>
<dbReference type="GO" id="GO:0016020">
    <property type="term" value="C:membrane"/>
    <property type="evidence" value="ECO:0007669"/>
    <property type="project" value="InterPro"/>
</dbReference>
<evidence type="ECO:0000256" key="5">
    <source>
        <dbReference type="SAM" id="Phobius"/>
    </source>
</evidence>
<dbReference type="InterPro" id="IPR019533">
    <property type="entry name" value="Peptidase_S26"/>
</dbReference>
<evidence type="ECO:0000256" key="2">
    <source>
        <dbReference type="ARBA" id="ARBA00009370"/>
    </source>
</evidence>
<feature type="domain" description="Peptidase S26" evidence="6">
    <location>
        <begin position="9"/>
        <end position="159"/>
    </location>
</feature>
<evidence type="ECO:0000256" key="4">
    <source>
        <dbReference type="ARBA" id="ARBA00022801"/>
    </source>
</evidence>
<dbReference type="Pfam" id="PF10502">
    <property type="entry name" value="Peptidase_S26"/>
    <property type="match status" value="2"/>
</dbReference>
<dbReference type="InterPro" id="IPR036286">
    <property type="entry name" value="LexA/Signal_pep-like_sf"/>
</dbReference>
<evidence type="ECO:0000256" key="3">
    <source>
        <dbReference type="ARBA" id="ARBA00013208"/>
    </source>
</evidence>